<dbReference type="PROSITE" id="PS51276">
    <property type="entry name" value="PEPTIDASE_C56_PFPI"/>
    <property type="match status" value="1"/>
</dbReference>
<organism evidence="3 4">
    <name type="scientific">candidate division KSB3 bacterium</name>
    <dbReference type="NCBI Taxonomy" id="2044937"/>
    <lineage>
        <taxon>Bacteria</taxon>
        <taxon>candidate division KSB3</taxon>
    </lineage>
</organism>
<dbReference type="Gene3D" id="3.40.50.880">
    <property type="match status" value="1"/>
</dbReference>
<protein>
    <submittedName>
        <fullName evidence="3">DJ-1/PfpI/YhbO family deglycase/protease</fullName>
    </submittedName>
</protein>
<sequence length="171" mass="18786">MSLAGKKIAIFLEELFEDLEFWYPYYRMQEAGAEVIAVAPKIATYTGKHGLPAKADQTIYEVKVTDVDALIIPGGYSPDYMRRTPEMVTFVKDVHQAGKVVAAICHGGWMLASAGIIQGTRLTSFFAIKDDLVNAGADWIDQDVVSEKNIVTSRTPRDLPVFCKAIIAALS</sequence>
<dbReference type="Proteomes" id="UP000649604">
    <property type="component" value="Unassembled WGS sequence"/>
</dbReference>
<dbReference type="SUPFAM" id="SSF52317">
    <property type="entry name" value="Class I glutamine amidotransferase-like"/>
    <property type="match status" value="1"/>
</dbReference>
<evidence type="ECO:0000313" key="3">
    <source>
        <dbReference type="EMBL" id="MBD3323986.1"/>
    </source>
</evidence>
<dbReference type="AlphaFoldDB" id="A0A9D5Q5L0"/>
<proteinExistence type="inferred from homology"/>
<dbReference type="EMBL" id="WJJP01000169">
    <property type="protein sequence ID" value="MBD3323986.1"/>
    <property type="molecule type" value="Genomic_DNA"/>
</dbReference>
<reference evidence="3" key="1">
    <citation type="submission" date="2019-11" db="EMBL/GenBank/DDBJ databases">
        <title>Microbial mats filling the niche in hypersaline microbial mats.</title>
        <authorList>
            <person name="Wong H.L."/>
            <person name="Macleod F.I."/>
            <person name="White R.A. III"/>
            <person name="Burns B.P."/>
        </authorList>
    </citation>
    <scope>NUCLEOTIDE SEQUENCE</scope>
    <source>
        <strain evidence="3">Rbin_158</strain>
    </source>
</reference>
<dbReference type="PANTHER" id="PTHR42733">
    <property type="entry name" value="DJ-1 PROTEIN"/>
    <property type="match status" value="1"/>
</dbReference>
<dbReference type="CDD" id="cd03134">
    <property type="entry name" value="GATase1_PfpI_like"/>
    <property type="match status" value="1"/>
</dbReference>
<comment type="caution">
    <text evidence="3">The sequence shown here is derived from an EMBL/GenBank/DDBJ whole genome shotgun (WGS) entry which is preliminary data.</text>
</comment>
<dbReference type="InterPro" id="IPR006286">
    <property type="entry name" value="C56_PfpI-like"/>
</dbReference>
<feature type="domain" description="DJ-1/PfpI" evidence="2">
    <location>
        <begin position="6"/>
        <end position="168"/>
    </location>
</feature>
<name>A0A9D5Q5L0_9BACT</name>
<dbReference type="NCBIfam" id="TIGR01382">
    <property type="entry name" value="PfpI"/>
    <property type="match status" value="1"/>
</dbReference>
<comment type="similarity">
    <text evidence="1">Belongs to the peptidase C56 family.</text>
</comment>
<gene>
    <name evidence="3" type="ORF">GF339_05340</name>
</gene>
<evidence type="ECO:0000259" key="2">
    <source>
        <dbReference type="Pfam" id="PF01965"/>
    </source>
</evidence>
<dbReference type="Pfam" id="PF01965">
    <property type="entry name" value="DJ-1_PfpI"/>
    <property type="match status" value="1"/>
</dbReference>
<dbReference type="InterPro" id="IPR029062">
    <property type="entry name" value="Class_I_gatase-like"/>
</dbReference>
<evidence type="ECO:0000313" key="4">
    <source>
        <dbReference type="Proteomes" id="UP000649604"/>
    </source>
</evidence>
<dbReference type="InterPro" id="IPR002818">
    <property type="entry name" value="DJ-1/PfpI"/>
</dbReference>
<evidence type="ECO:0000256" key="1">
    <source>
        <dbReference type="ARBA" id="ARBA00008542"/>
    </source>
</evidence>
<accession>A0A9D5Q5L0</accession>
<dbReference type="PANTHER" id="PTHR42733:SF13">
    <property type="entry name" value="DJ-1_PFPI DOMAIN-CONTAINING PROTEIN"/>
    <property type="match status" value="1"/>
</dbReference>